<accession>A0AAV0WN83</accession>
<evidence type="ECO:0000313" key="1">
    <source>
        <dbReference type="EMBL" id="CAI6357325.1"/>
    </source>
</evidence>
<dbReference type="EMBL" id="CARXXK010000002">
    <property type="protein sequence ID" value="CAI6357325.1"/>
    <property type="molecule type" value="Genomic_DNA"/>
</dbReference>
<dbReference type="PANTHER" id="PTHR45749">
    <property type="match status" value="1"/>
</dbReference>
<dbReference type="AlphaFoldDB" id="A0AAV0WN83"/>
<gene>
    <name evidence="1" type="ORF">MEUPH1_LOCUS12962</name>
</gene>
<evidence type="ECO:0000313" key="2">
    <source>
        <dbReference type="Proteomes" id="UP001160148"/>
    </source>
</evidence>
<evidence type="ECO:0008006" key="3">
    <source>
        <dbReference type="Google" id="ProtNLM"/>
    </source>
</evidence>
<comment type="caution">
    <text evidence="1">The sequence shown here is derived from an EMBL/GenBank/DDBJ whole genome shotgun (WGS) entry which is preliminary data.</text>
</comment>
<organism evidence="1 2">
    <name type="scientific">Macrosiphum euphorbiae</name>
    <name type="common">potato aphid</name>
    <dbReference type="NCBI Taxonomy" id="13131"/>
    <lineage>
        <taxon>Eukaryota</taxon>
        <taxon>Metazoa</taxon>
        <taxon>Ecdysozoa</taxon>
        <taxon>Arthropoda</taxon>
        <taxon>Hexapoda</taxon>
        <taxon>Insecta</taxon>
        <taxon>Pterygota</taxon>
        <taxon>Neoptera</taxon>
        <taxon>Paraneoptera</taxon>
        <taxon>Hemiptera</taxon>
        <taxon>Sternorrhyncha</taxon>
        <taxon>Aphidomorpha</taxon>
        <taxon>Aphidoidea</taxon>
        <taxon>Aphididae</taxon>
        <taxon>Macrosiphini</taxon>
        <taxon>Macrosiphum</taxon>
    </lineage>
</organism>
<dbReference type="PANTHER" id="PTHR45749:SF35">
    <property type="entry name" value="AC-LIKE TRANSPOSASE-RELATED"/>
    <property type="match status" value="1"/>
</dbReference>
<protein>
    <recommendedName>
        <fullName evidence="3">DUF4371 domain-containing protein</fullName>
    </recommendedName>
</protein>
<dbReference type="Proteomes" id="UP001160148">
    <property type="component" value="Unassembled WGS sequence"/>
</dbReference>
<sequence>MAFRSITDKLYELHNGNFLRLIELITKLDPVLKDHISMSAPTVEGTKRKKNHLSHTIQDELITKMAEKVKFEIVSKIKKAKYYSILLDCTPNHQEQLSVVLRFVITEAEIIEIEERFICFEIVDDIQAKVYLIK</sequence>
<proteinExistence type="predicted"/>
<keyword evidence="2" id="KW-1185">Reference proteome</keyword>
<name>A0AAV0WN83_9HEMI</name>
<reference evidence="1 2" key="1">
    <citation type="submission" date="2023-01" db="EMBL/GenBank/DDBJ databases">
        <authorList>
            <person name="Whitehead M."/>
        </authorList>
    </citation>
    <scope>NUCLEOTIDE SEQUENCE [LARGE SCALE GENOMIC DNA]</scope>
</reference>